<dbReference type="SMR" id="A2FJI4"/>
<dbReference type="InParanoid" id="A2FJI4"/>
<evidence type="ECO:0000313" key="2">
    <source>
        <dbReference type="Proteomes" id="UP000001542"/>
    </source>
</evidence>
<dbReference type="VEuPathDB" id="TrichDB:TVAG_250820"/>
<dbReference type="SUPFAM" id="SSF54236">
    <property type="entry name" value="Ubiquitin-like"/>
    <property type="match status" value="1"/>
</dbReference>
<reference evidence="1" key="2">
    <citation type="journal article" date="2007" name="Science">
        <title>Draft genome sequence of the sexually transmitted pathogen Trichomonas vaginalis.</title>
        <authorList>
            <person name="Carlton J.M."/>
            <person name="Hirt R.P."/>
            <person name="Silva J.C."/>
            <person name="Delcher A.L."/>
            <person name="Schatz M."/>
            <person name="Zhao Q."/>
            <person name="Wortman J.R."/>
            <person name="Bidwell S.L."/>
            <person name="Alsmark U.C.M."/>
            <person name="Besteiro S."/>
            <person name="Sicheritz-Ponten T."/>
            <person name="Noel C.J."/>
            <person name="Dacks J.B."/>
            <person name="Foster P.G."/>
            <person name="Simillion C."/>
            <person name="Van de Peer Y."/>
            <person name="Miranda-Saavedra D."/>
            <person name="Barton G.J."/>
            <person name="Westrop G.D."/>
            <person name="Mueller S."/>
            <person name="Dessi D."/>
            <person name="Fiori P.L."/>
            <person name="Ren Q."/>
            <person name="Paulsen I."/>
            <person name="Zhang H."/>
            <person name="Bastida-Corcuera F.D."/>
            <person name="Simoes-Barbosa A."/>
            <person name="Brown M.T."/>
            <person name="Hayes R.D."/>
            <person name="Mukherjee M."/>
            <person name="Okumura C.Y."/>
            <person name="Schneider R."/>
            <person name="Smith A.J."/>
            <person name="Vanacova S."/>
            <person name="Villalvazo M."/>
            <person name="Haas B.J."/>
            <person name="Pertea M."/>
            <person name="Feldblyum T.V."/>
            <person name="Utterback T.R."/>
            <person name="Shu C.L."/>
            <person name="Osoegawa K."/>
            <person name="de Jong P.J."/>
            <person name="Hrdy I."/>
            <person name="Horvathova L."/>
            <person name="Zubacova Z."/>
            <person name="Dolezal P."/>
            <person name="Malik S.B."/>
            <person name="Logsdon J.M. Jr."/>
            <person name="Henze K."/>
            <person name="Gupta A."/>
            <person name="Wang C.C."/>
            <person name="Dunne R.L."/>
            <person name="Upcroft J.A."/>
            <person name="Upcroft P."/>
            <person name="White O."/>
            <person name="Salzberg S.L."/>
            <person name="Tang P."/>
            <person name="Chiu C.-H."/>
            <person name="Lee Y.-S."/>
            <person name="Embley T.M."/>
            <person name="Coombs G.H."/>
            <person name="Mottram J.C."/>
            <person name="Tachezy J."/>
            <person name="Fraser-Liggett C.M."/>
            <person name="Johnson P.J."/>
        </authorList>
    </citation>
    <scope>NUCLEOTIDE SEQUENCE [LARGE SCALE GENOMIC DNA]</scope>
    <source>
        <strain evidence="1">G3</strain>
    </source>
</reference>
<evidence type="ECO:0000313" key="1">
    <source>
        <dbReference type="EMBL" id="EAX94916.1"/>
    </source>
</evidence>
<name>A2FJI4_TRIV3</name>
<keyword evidence="2" id="KW-1185">Reference proteome</keyword>
<reference evidence="1" key="1">
    <citation type="submission" date="2006-10" db="EMBL/GenBank/DDBJ databases">
        <authorList>
            <person name="Amadeo P."/>
            <person name="Zhao Q."/>
            <person name="Wortman J."/>
            <person name="Fraser-Liggett C."/>
            <person name="Carlton J."/>
        </authorList>
    </citation>
    <scope>NUCLEOTIDE SEQUENCE</scope>
    <source>
        <strain evidence="1">G3</strain>
    </source>
</reference>
<dbReference type="RefSeq" id="XP_001307846.1">
    <property type="nucleotide sequence ID" value="XM_001307845.1"/>
</dbReference>
<organism evidence="1 2">
    <name type="scientific">Trichomonas vaginalis (strain ATCC PRA-98 / G3)</name>
    <dbReference type="NCBI Taxonomy" id="412133"/>
    <lineage>
        <taxon>Eukaryota</taxon>
        <taxon>Metamonada</taxon>
        <taxon>Parabasalia</taxon>
        <taxon>Trichomonadida</taxon>
        <taxon>Trichomonadidae</taxon>
        <taxon>Trichomonas</taxon>
    </lineage>
</organism>
<proteinExistence type="predicted"/>
<dbReference type="EMBL" id="DS113831">
    <property type="protein sequence ID" value="EAX94916.1"/>
    <property type="molecule type" value="Genomic_DNA"/>
</dbReference>
<dbReference type="VEuPathDB" id="TrichDB:TVAGG3_0328380"/>
<sequence length="160" mass="18747">MSTATEYKATLNLKTFNRDHGVRKIRVHPESNISYLKTIEGEDCLFIYKKKVLIESMTFKFYSMNDGDIICVIPYQNELMPRYFPKDPKHCLGLEIERLKVIDQKYTKIEGFPNGSKKISFLKEQLDDMANIESRKFNEIDITFVPKGPKLSKTPLPKFW</sequence>
<dbReference type="InterPro" id="IPR029071">
    <property type="entry name" value="Ubiquitin-like_domsf"/>
</dbReference>
<protein>
    <submittedName>
        <fullName evidence="1">Uncharacterized protein</fullName>
    </submittedName>
</protein>
<gene>
    <name evidence="1" type="ORF">TVAG_250820</name>
</gene>
<dbReference type="KEGG" id="tva:4752658"/>
<accession>A2FJI4</accession>
<dbReference type="AlphaFoldDB" id="A2FJI4"/>
<dbReference type="Proteomes" id="UP000001542">
    <property type="component" value="Unassembled WGS sequence"/>
</dbReference>